<dbReference type="SUPFAM" id="SSF52943">
    <property type="entry name" value="ATP synthase (F1-ATPase), gamma subunit"/>
    <property type="match status" value="1"/>
</dbReference>
<keyword evidence="8 9" id="KW-0066">ATP synthesis</keyword>
<evidence type="ECO:0000256" key="6">
    <source>
        <dbReference type="ARBA" id="ARBA00023136"/>
    </source>
</evidence>
<evidence type="ECO:0000313" key="10">
    <source>
        <dbReference type="EMBL" id="CAE2210054.1"/>
    </source>
</evidence>
<dbReference type="GO" id="GO:0005739">
    <property type="term" value="C:mitochondrion"/>
    <property type="evidence" value="ECO:0007669"/>
    <property type="project" value="UniProtKB-ARBA"/>
</dbReference>
<dbReference type="NCBIfam" id="TIGR01146">
    <property type="entry name" value="ATPsyn_F1gamma"/>
    <property type="match status" value="1"/>
</dbReference>
<evidence type="ECO:0000256" key="1">
    <source>
        <dbReference type="ARBA" id="ARBA00004170"/>
    </source>
</evidence>
<comment type="subcellular location">
    <subcellularLocation>
        <location evidence="1">Membrane</location>
        <topology evidence="1">Peripheral membrane protein</topology>
    </subcellularLocation>
</comment>
<evidence type="ECO:0000256" key="9">
    <source>
        <dbReference type="RuleBase" id="RU004001"/>
    </source>
</evidence>
<comment type="similarity">
    <text evidence="2 9">Belongs to the ATPase gamma chain family.</text>
</comment>
<evidence type="ECO:0000256" key="3">
    <source>
        <dbReference type="ARBA" id="ARBA00022448"/>
    </source>
</evidence>
<dbReference type="AlphaFoldDB" id="A0A7S4HUV0"/>
<protein>
    <recommendedName>
        <fullName evidence="9">ATP synthase subunit gamma</fullName>
    </recommendedName>
</protein>
<dbReference type="EMBL" id="HBKP01006679">
    <property type="protein sequence ID" value="CAE2210054.1"/>
    <property type="molecule type" value="Transcribed_RNA"/>
</dbReference>
<comment type="subunit">
    <text evidence="9">F-type ATPases have 2 components, CF(1) - the catalytic core - and CF(0) - the membrane proton channel. CF(1) and CF(0) have multiple subunits.</text>
</comment>
<evidence type="ECO:0000256" key="2">
    <source>
        <dbReference type="ARBA" id="ARBA00007681"/>
    </source>
</evidence>
<keyword evidence="5 9" id="KW-0406">Ion transport</keyword>
<keyword evidence="6" id="KW-0472">Membrane</keyword>
<dbReference type="PRINTS" id="PR00126">
    <property type="entry name" value="ATPASEGAMMA"/>
</dbReference>
<dbReference type="PROSITE" id="PS00153">
    <property type="entry name" value="ATPASE_GAMMA"/>
    <property type="match status" value="1"/>
</dbReference>
<keyword evidence="3 9" id="KW-0813">Transport</keyword>
<dbReference type="PANTHER" id="PTHR11693:SF22">
    <property type="entry name" value="ATP SYNTHASE SUBUNIT GAMMA, MITOCHONDRIAL"/>
    <property type="match status" value="1"/>
</dbReference>
<keyword evidence="4 9" id="KW-0375">Hydrogen ion transport</keyword>
<dbReference type="Gene3D" id="3.40.1380.10">
    <property type="match status" value="1"/>
</dbReference>
<name>A0A7S4HUV0_9EUKA</name>
<keyword evidence="7 9" id="KW-0139">CF(1)</keyword>
<dbReference type="GO" id="GO:0046933">
    <property type="term" value="F:proton-transporting ATP synthase activity, rotational mechanism"/>
    <property type="evidence" value="ECO:0007669"/>
    <property type="project" value="InterPro"/>
</dbReference>
<dbReference type="Pfam" id="PF00231">
    <property type="entry name" value="ATP-synt"/>
    <property type="match status" value="1"/>
</dbReference>
<gene>
    <name evidence="10" type="ORF">VSP0166_LOCUS4833</name>
</gene>
<dbReference type="InterPro" id="IPR035968">
    <property type="entry name" value="ATP_synth_F1_ATPase_gsu"/>
</dbReference>
<dbReference type="GO" id="GO:0045259">
    <property type="term" value="C:proton-transporting ATP synthase complex"/>
    <property type="evidence" value="ECO:0007669"/>
    <property type="project" value="UniProtKB-KW"/>
</dbReference>
<dbReference type="InterPro" id="IPR000131">
    <property type="entry name" value="ATP_synth_F1_gsu"/>
</dbReference>
<evidence type="ECO:0000256" key="4">
    <source>
        <dbReference type="ARBA" id="ARBA00022781"/>
    </source>
</evidence>
<accession>A0A7S4HUV0</accession>
<sequence length="326" mass="36382">MLMRSSVLRASALRYAQQPAFRNGVVAAQPLIFEQQRTAVSLKELKNRMVTIKTIQKITSSMNKLATSRLKAAREKKENLAEPFLDINMGFLKGKGMEEFDGAELVPVKEKELFIIVSTDRGMCGATNSGIIRNVRSLLTESRNTSEVTIAIAGSKGASGLRRDYGKMFHTSVEELGKKHLSFVDVEPLVEIFDEVTDYDRVRIIGNQWISVVASRIMHRMLPNPKNMVDEMKDAYYGYEYDGTDEEELFKNLQEHLAACILYGSLIENNAVELAARMNSMDNATNNASDMHNKLSLLFNRTRQAGITTELSEIISGAASVAEQDA</sequence>
<dbReference type="PANTHER" id="PTHR11693">
    <property type="entry name" value="ATP SYNTHASE GAMMA CHAIN"/>
    <property type="match status" value="1"/>
</dbReference>
<evidence type="ECO:0000256" key="7">
    <source>
        <dbReference type="ARBA" id="ARBA00023196"/>
    </source>
</evidence>
<reference evidence="10" key="1">
    <citation type="submission" date="2021-01" db="EMBL/GenBank/DDBJ databases">
        <authorList>
            <person name="Corre E."/>
            <person name="Pelletier E."/>
            <person name="Niang G."/>
            <person name="Scheremetjew M."/>
            <person name="Finn R."/>
            <person name="Kale V."/>
            <person name="Holt S."/>
            <person name="Cochrane G."/>
            <person name="Meng A."/>
            <person name="Brown T."/>
            <person name="Cohen L."/>
        </authorList>
    </citation>
    <scope>NUCLEOTIDE SEQUENCE</scope>
    <source>
        <strain evidence="10">DIVA3 518/3/11/1/6</strain>
    </source>
</reference>
<dbReference type="InterPro" id="IPR023632">
    <property type="entry name" value="ATP_synth_F1_gsu_CS"/>
</dbReference>
<dbReference type="Gene3D" id="1.10.287.80">
    <property type="entry name" value="ATP synthase, gamma subunit, helix hairpin domain"/>
    <property type="match status" value="1"/>
</dbReference>
<organism evidence="10">
    <name type="scientific">Vannella robusta</name>
    <dbReference type="NCBI Taxonomy" id="1487602"/>
    <lineage>
        <taxon>Eukaryota</taxon>
        <taxon>Amoebozoa</taxon>
        <taxon>Discosea</taxon>
        <taxon>Flabellinia</taxon>
        <taxon>Vannellidae</taxon>
        <taxon>Vannella</taxon>
    </lineage>
</organism>
<evidence type="ECO:0000256" key="5">
    <source>
        <dbReference type="ARBA" id="ARBA00023065"/>
    </source>
</evidence>
<proteinExistence type="inferred from homology"/>
<evidence type="ECO:0000256" key="8">
    <source>
        <dbReference type="ARBA" id="ARBA00023310"/>
    </source>
</evidence>
<dbReference type="FunFam" id="1.10.287.80:FF:000001">
    <property type="entry name" value="ATP synthase gamma chain"/>
    <property type="match status" value="1"/>
</dbReference>
<dbReference type="CDD" id="cd12151">
    <property type="entry name" value="F1-ATPase_gamma"/>
    <property type="match status" value="1"/>
</dbReference>